<dbReference type="InterPro" id="IPR004045">
    <property type="entry name" value="Glutathione_S-Trfase_N"/>
</dbReference>
<dbReference type="SUPFAM" id="SSF52833">
    <property type="entry name" value="Thioredoxin-like"/>
    <property type="match status" value="1"/>
</dbReference>
<evidence type="ECO:0000313" key="2">
    <source>
        <dbReference type="EMBL" id="KAK4513154.1"/>
    </source>
</evidence>
<dbReference type="Pfam" id="PF13417">
    <property type="entry name" value="GST_N_3"/>
    <property type="match status" value="1"/>
</dbReference>
<dbReference type="PROSITE" id="PS50404">
    <property type="entry name" value="GST_NTER"/>
    <property type="match status" value="1"/>
</dbReference>
<sequence length="325" mass="36810">MSSSAQDVVLHWFPGSPYCQKIIWILNYKKVDYMTVQINRLEPRPLRRPLDGGYRKTPILQIGNHIYCDTKSIIPALENQFPEPSLCPKLTTNPDVSSEALARGLTVWLDSHLFTAIFSQIPIQTFTTDVLKDRSELVGYQLDAKAMIAAAPFMKATILSEFRIAESILAEKTWVLDTDTPSLVDFSLAMMTFFCKNVAGEDWIQSKLKRLYEHMNRIMSVFTDTMQEARPQITEMEALEILKRHESDTLPRDFEVNDSTLPIELGQLVSVTPLDTGKIPAFGRLIRSTIDETVISHKNAEHNTTSIIHFPVTGFIVVPTKPQVN</sequence>
<evidence type="ECO:0000259" key="1">
    <source>
        <dbReference type="PROSITE" id="PS50404"/>
    </source>
</evidence>
<gene>
    <name evidence="2" type="ORF">ATC70_012949</name>
</gene>
<dbReference type="CDD" id="cd00570">
    <property type="entry name" value="GST_N_family"/>
    <property type="match status" value="1"/>
</dbReference>
<dbReference type="InterPro" id="IPR036282">
    <property type="entry name" value="Glutathione-S-Trfase_C_sf"/>
</dbReference>
<dbReference type="EMBL" id="JASEJX010000019">
    <property type="protein sequence ID" value="KAK4513154.1"/>
    <property type="molecule type" value="Genomic_DNA"/>
</dbReference>
<dbReference type="InterPro" id="IPR036249">
    <property type="entry name" value="Thioredoxin-like_sf"/>
</dbReference>
<dbReference type="Proteomes" id="UP001304243">
    <property type="component" value="Unassembled WGS sequence"/>
</dbReference>
<accession>A0AAN7HLK9</accession>
<protein>
    <recommendedName>
        <fullName evidence="1">GST N-terminal domain-containing protein</fullName>
    </recommendedName>
</protein>
<dbReference type="GeneID" id="89956635"/>
<proteinExistence type="predicted"/>
<name>A0AAN7HLK9_9FUNG</name>
<comment type="caution">
    <text evidence="2">The sequence shown here is derived from an EMBL/GenBank/DDBJ whole genome shotgun (WGS) entry which is preliminary data.</text>
</comment>
<evidence type="ECO:0000313" key="3">
    <source>
        <dbReference type="Proteomes" id="UP001304243"/>
    </source>
</evidence>
<feature type="domain" description="GST N-terminal" evidence="1">
    <location>
        <begin position="6"/>
        <end position="85"/>
    </location>
</feature>
<dbReference type="RefSeq" id="XP_064679820.1">
    <property type="nucleotide sequence ID" value="XM_064832117.1"/>
</dbReference>
<dbReference type="Gene3D" id="3.40.30.110">
    <property type="match status" value="1"/>
</dbReference>
<keyword evidence="3" id="KW-1185">Reference proteome</keyword>
<reference evidence="2 3" key="1">
    <citation type="submission" date="2022-11" db="EMBL/GenBank/DDBJ databases">
        <title>Mucor velutinosus strain NIH1002 WGS.</title>
        <authorList>
            <person name="Subramanian P."/>
            <person name="Mullikin J.C."/>
            <person name="Segre J.A."/>
            <person name="Zelazny A.M."/>
        </authorList>
    </citation>
    <scope>NUCLEOTIDE SEQUENCE [LARGE SCALE GENOMIC DNA]</scope>
    <source>
        <strain evidence="2 3">NIH1002</strain>
    </source>
</reference>
<dbReference type="Gene3D" id="1.20.1050.10">
    <property type="match status" value="1"/>
</dbReference>
<organism evidence="2 3">
    <name type="scientific">Mucor velutinosus</name>
    <dbReference type="NCBI Taxonomy" id="708070"/>
    <lineage>
        <taxon>Eukaryota</taxon>
        <taxon>Fungi</taxon>
        <taxon>Fungi incertae sedis</taxon>
        <taxon>Mucoromycota</taxon>
        <taxon>Mucoromycotina</taxon>
        <taxon>Mucoromycetes</taxon>
        <taxon>Mucorales</taxon>
        <taxon>Mucorineae</taxon>
        <taxon>Mucoraceae</taxon>
        <taxon>Mucor</taxon>
    </lineage>
</organism>
<dbReference type="SUPFAM" id="SSF47616">
    <property type="entry name" value="GST C-terminal domain-like"/>
    <property type="match status" value="1"/>
</dbReference>
<dbReference type="AlphaFoldDB" id="A0AAN7HLK9"/>